<comment type="caution">
    <text evidence="1">The sequence shown here is derived from an EMBL/GenBank/DDBJ whole genome shotgun (WGS) entry which is preliminary data.</text>
</comment>
<proteinExistence type="predicted"/>
<dbReference type="Proteomes" id="UP000054314">
    <property type="component" value="Unassembled WGS sequence"/>
</dbReference>
<gene>
    <name evidence="1" type="ORF">N869_11105</name>
</gene>
<evidence type="ECO:0000313" key="1">
    <source>
        <dbReference type="EMBL" id="KGM14448.1"/>
    </source>
</evidence>
<keyword evidence="2" id="KW-1185">Reference proteome</keyword>
<accession>A0A0A0C1C0</accession>
<organism evidence="1 2">
    <name type="scientific">Cellulomonas bogoriensis 69B4 = DSM 16987</name>
    <dbReference type="NCBI Taxonomy" id="1386082"/>
    <lineage>
        <taxon>Bacteria</taxon>
        <taxon>Bacillati</taxon>
        <taxon>Actinomycetota</taxon>
        <taxon>Actinomycetes</taxon>
        <taxon>Micrococcales</taxon>
        <taxon>Cellulomonadaceae</taxon>
        <taxon>Cellulomonas</taxon>
    </lineage>
</organism>
<reference evidence="1 2" key="1">
    <citation type="submission" date="2013-08" db="EMBL/GenBank/DDBJ databases">
        <title>Genome sequencing of Cellulomonas bogoriensis 69B4.</title>
        <authorList>
            <person name="Chen F."/>
            <person name="Li Y."/>
            <person name="Wang G."/>
        </authorList>
    </citation>
    <scope>NUCLEOTIDE SEQUENCE [LARGE SCALE GENOMIC DNA]</scope>
    <source>
        <strain evidence="1 2">69B4</strain>
    </source>
</reference>
<evidence type="ECO:0000313" key="2">
    <source>
        <dbReference type="Proteomes" id="UP000054314"/>
    </source>
</evidence>
<sequence>MKMKAELAEDTTGRQVLAGVRATVLGGAGAEADGFTIAHEVRKPVPAGAKSIYFLEATGPGQIDASNTVDYIAAALANPTPRAGQSFLALLGNHVLPDPLVPLLVWTGTAGRHGVLAAGKSTPRGGIVTLWDPEAQIGPDWSITAGVWARFGVMQDALAGAGVEHDDATFAEAAFQLAFAPEAWPS</sequence>
<dbReference type="AlphaFoldDB" id="A0A0A0C1C0"/>
<dbReference type="RefSeq" id="WP_035056470.1">
    <property type="nucleotide sequence ID" value="NZ_AXCZ01000003.1"/>
</dbReference>
<dbReference type="EMBL" id="AXCZ01000003">
    <property type="protein sequence ID" value="KGM14448.1"/>
    <property type="molecule type" value="Genomic_DNA"/>
</dbReference>
<protein>
    <submittedName>
        <fullName evidence="1">Uncharacterized protein</fullName>
    </submittedName>
</protein>
<name>A0A0A0C1C0_9CELL</name>